<dbReference type="Pfam" id="PF01614">
    <property type="entry name" value="IclR_C"/>
    <property type="match status" value="1"/>
</dbReference>
<dbReference type="OrthoDB" id="9807558at2"/>
<keyword evidence="7" id="KW-1185">Reference proteome</keyword>
<dbReference type="SUPFAM" id="SSF55781">
    <property type="entry name" value="GAF domain-like"/>
    <property type="match status" value="1"/>
</dbReference>
<dbReference type="SUPFAM" id="SSF46785">
    <property type="entry name" value="Winged helix' DNA-binding domain"/>
    <property type="match status" value="1"/>
</dbReference>
<dbReference type="Gene3D" id="1.10.10.10">
    <property type="entry name" value="Winged helix-like DNA-binding domain superfamily/Winged helix DNA-binding domain"/>
    <property type="match status" value="1"/>
</dbReference>
<evidence type="ECO:0000256" key="1">
    <source>
        <dbReference type="ARBA" id="ARBA00023015"/>
    </source>
</evidence>
<dbReference type="Pfam" id="PF09339">
    <property type="entry name" value="HTH_IclR"/>
    <property type="match status" value="1"/>
</dbReference>
<keyword evidence="3" id="KW-0804">Transcription</keyword>
<dbReference type="RefSeq" id="WP_072823549.1">
    <property type="nucleotide sequence ID" value="NZ_LT670849.1"/>
</dbReference>
<dbReference type="PANTHER" id="PTHR30136">
    <property type="entry name" value="HELIX-TURN-HELIX TRANSCRIPTIONAL REGULATOR, ICLR FAMILY"/>
    <property type="match status" value="1"/>
</dbReference>
<dbReference type="GO" id="GO:0003677">
    <property type="term" value="F:DNA binding"/>
    <property type="evidence" value="ECO:0007669"/>
    <property type="project" value="UniProtKB-KW"/>
</dbReference>
<keyword evidence="2" id="KW-0238">DNA-binding</keyword>
<dbReference type="GO" id="GO:0045892">
    <property type="term" value="P:negative regulation of DNA-templated transcription"/>
    <property type="evidence" value="ECO:0007669"/>
    <property type="project" value="TreeGrafter"/>
</dbReference>
<dbReference type="PANTHER" id="PTHR30136:SF35">
    <property type="entry name" value="HTH-TYPE TRANSCRIPTIONAL REGULATOR RV1719"/>
    <property type="match status" value="1"/>
</dbReference>
<protein>
    <submittedName>
        <fullName evidence="6">Transcriptional regulator, IclR family</fullName>
    </submittedName>
</protein>
<dbReference type="InterPro" id="IPR029016">
    <property type="entry name" value="GAF-like_dom_sf"/>
</dbReference>
<dbReference type="AlphaFoldDB" id="A0A1M7UPK4"/>
<dbReference type="InterPro" id="IPR005471">
    <property type="entry name" value="Tscrpt_reg_IclR_N"/>
</dbReference>
<proteinExistence type="predicted"/>
<dbReference type="InterPro" id="IPR036390">
    <property type="entry name" value="WH_DNA-bd_sf"/>
</dbReference>
<sequence>MPVTAVDHAMAILERLADEPGGLSVTGLGRHIGVNKGSIARVLISLQGTGHVVQDAVTERYSLSLKTVSIAHRYMDRLGFPALIQPVLNELSAATGELAQLSACDRDRLYVIAKAEGENRIRIESLLGREIALHASATGKAWLSGMARDQAIRILSTSSLVKLTPNTVTDLVKLERELDKTRIRGYALQREELMDHMSALALPVCRTAEKFPVGALVVAAPTFRFPETRIPEIRALVQEAAVRIGALWPPGAVHLPLGPASAKTAPDFSTV</sequence>
<evidence type="ECO:0000256" key="2">
    <source>
        <dbReference type="ARBA" id="ARBA00023125"/>
    </source>
</evidence>
<dbReference type="InterPro" id="IPR014757">
    <property type="entry name" value="Tscrpt_reg_IclR_C"/>
</dbReference>
<dbReference type="GO" id="GO:0003700">
    <property type="term" value="F:DNA-binding transcription factor activity"/>
    <property type="evidence" value="ECO:0007669"/>
    <property type="project" value="TreeGrafter"/>
</dbReference>
<reference evidence="7" key="1">
    <citation type="submission" date="2016-11" db="EMBL/GenBank/DDBJ databases">
        <authorList>
            <person name="Varghese N."/>
            <person name="Submissions S."/>
        </authorList>
    </citation>
    <scope>NUCLEOTIDE SEQUENCE [LARGE SCALE GENOMIC DNA]</scope>
    <source>
        <strain evidence="7">GAS401</strain>
    </source>
</reference>
<evidence type="ECO:0000256" key="3">
    <source>
        <dbReference type="ARBA" id="ARBA00023163"/>
    </source>
</evidence>
<dbReference type="InterPro" id="IPR050707">
    <property type="entry name" value="HTH_MetabolicPath_Reg"/>
</dbReference>
<dbReference type="Gene3D" id="3.30.450.40">
    <property type="match status" value="1"/>
</dbReference>
<evidence type="ECO:0000313" key="7">
    <source>
        <dbReference type="Proteomes" id="UP000184096"/>
    </source>
</evidence>
<dbReference type="Proteomes" id="UP000184096">
    <property type="component" value="Chromosome I"/>
</dbReference>
<gene>
    <name evidence="6" type="ORF">SAMN05444170_6072</name>
</gene>
<feature type="domain" description="HTH iclR-type" evidence="4">
    <location>
        <begin position="3"/>
        <end position="65"/>
    </location>
</feature>
<evidence type="ECO:0000313" key="6">
    <source>
        <dbReference type="EMBL" id="SHN84816.1"/>
    </source>
</evidence>
<dbReference type="InterPro" id="IPR036388">
    <property type="entry name" value="WH-like_DNA-bd_sf"/>
</dbReference>
<evidence type="ECO:0000259" key="4">
    <source>
        <dbReference type="PROSITE" id="PS51077"/>
    </source>
</evidence>
<keyword evidence="1" id="KW-0805">Transcription regulation</keyword>
<name>A0A1M7UPK4_9BRAD</name>
<organism evidence="6 7">
    <name type="scientific">Bradyrhizobium erythrophlei</name>
    <dbReference type="NCBI Taxonomy" id="1437360"/>
    <lineage>
        <taxon>Bacteria</taxon>
        <taxon>Pseudomonadati</taxon>
        <taxon>Pseudomonadota</taxon>
        <taxon>Alphaproteobacteria</taxon>
        <taxon>Hyphomicrobiales</taxon>
        <taxon>Nitrobacteraceae</taxon>
        <taxon>Bradyrhizobium</taxon>
    </lineage>
</organism>
<dbReference type="PROSITE" id="PS51078">
    <property type="entry name" value="ICLR_ED"/>
    <property type="match status" value="1"/>
</dbReference>
<dbReference type="PROSITE" id="PS51077">
    <property type="entry name" value="HTH_ICLR"/>
    <property type="match status" value="1"/>
</dbReference>
<dbReference type="EMBL" id="LT670849">
    <property type="protein sequence ID" value="SHN84816.1"/>
    <property type="molecule type" value="Genomic_DNA"/>
</dbReference>
<feature type="domain" description="IclR-ED" evidence="5">
    <location>
        <begin position="66"/>
        <end position="250"/>
    </location>
</feature>
<dbReference type="SMART" id="SM00346">
    <property type="entry name" value="HTH_ICLR"/>
    <property type="match status" value="1"/>
</dbReference>
<accession>A0A1M7UPK4</accession>
<evidence type="ECO:0000259" key="5">
    <source>
        <dbReference type="PROSITE" id="PS51078"/>
    </source>
</evidence>